<evidence type="ECO:0000256" key="3">
    <source>
        <dbReference type="ARBA" id="ARBA00023004"/>
    </source>
</evidence>
<dbReference type="AlphaFoldDB" id="A0A380TDB8"/>
<keyword evidence="2" id="KW-0479">Metal-binding</keyword>
<dbReference type="Pfam" id="PF01814">
    <property type="entry name" value="Hemerythrin"/>
    <property type="match status" value="1"/>
</dbReference>
<dbReference type="CDD" id="cd12107">
    <property type="entry name" value="Hemerythrin"/>
    <property type="match status" value="1"/>
</dbReference>
<feature type="domain" description="Hemerythrin-like" evidence="5">
    <location>
        <begin position="15"/>
        <end position="128"/>
    </location>
</feature>
<accession>A0A380TDB8</accession>
<dbReference type="GO" id="GO:0046872">
    <property type="term" value="F:metal ion binding"/>
    <property type="evidence" value="ECO:0007669"/>
    <property type="project" value="UniProtKB-KW"/>
</dbReference>
<dbReference type="InterPro" id="IPR012827">
    <property type="entry name" value="Hemerythrin_metal-bd"/>
</dbReference>
<feature type="coiled-coil region" evidence="4">
    <location>
        <begin position="16"/>
        <end position="43"/>
    </location>
</feature>
<dbReference type="PANTHER" id="PTHR37164:SF1">
    <property type="entry name" value="BACTERIOHEMERYTHRIN"/>
    <property type="match status" value="1"/>
</dbReference>
<evidence type="ECO:0000256" key="1">
    <source>
        <dbReference type="ARBA" id="ARBA00010587"/>
    </source>
</evidence>
<keyword evidence="3" id="KW-0408">Iron</keyword>
<keyword evidence="4" id="KW-0175">Coiled coil</keyword>
<dbReference type="EMBL" id="UIDG01000112">
    <property type="protein sequence ID" value="SUS05560.1"/>
    <property type="molecule type" value="Genomic_DNA"/>
</dbReference>
<proteinExistence type="inferred from homology"/>
<dbReference type="PROSITE" id="PS00550">
    <property type="entry name" value="HEMERYTHRINS"/>
    <property type="match status" value="1"/>
</dbReference>
<dbReference type="NCBIfam" id="NF033749">
    <property type="entry name" value="bact_hemeryth"/>
    <property type="match status" value="1"/>
</dbReference>
<reference evidence="6" key="1">
    <citation type="submission" date="2018-07" db="EMBL/GenBank/DDBJ databases">
        <authorList>
            <person name="Quirk P.G."/>
            <person name="Krulwich T.A."/>
        </authorList>
    </citation>
    <scope>NUCLEOTIDE SEQUENCE</scope>
</reference>
<evidence type="ECO:0000256" key="4">
    <source>
        <dbReference type="SAM" id="Coils"/>
    </source>
</evidence>
<name>A0A380TDB8_9ZZZZ</name>
<dbReference type="NCBIfam" id="TIGR02481">
    <property type="entry name" value="hemeryth_dom"/>
    <property type="match status" value="1"/>
</dbReference>
<dbReference type="InterPro" id="IPR035938">
    <property type="entry name" value="Hemerythrin-like_sf"/>
</dbReference>
<organism evidence="6">
    <name type="scientific">metagenome</name>
    <dbReference type="NCBI Taxonomy" id="256318"/>
    <lineage>
        <taxon>unclassified sequences</taxon>
        <taxon>metagenomes</taxon>
    </lineage>
</organism>
<dbReference type="InterPro" id="IPR016131">
    <property type="entry name" value="Haemerythrin_Fe_BS"/>
</dbReference>
<comment type="similarity">
    <text evidence="1">Belongs to the hemerythrin family.</text>
</comment>
<dbReference type="InterPro" id="IPR012312">
    <property type="entry name" value="Hemerythrin-like"/>
</dbReference>
<protein>
    <recommendedName>
        <fullName evidence="5">Hemerythrin-like domain-containing protein</fullName>
    </recommendedName>
</protein>
<dbReference type="InterPro" id="IPR050669">
    <property type="entry name" value="Hemerythrin"/>
</dbReference>
<dbReference type="PANTHER" id="PTHR37164">
    <property type="entry name" value="BACTERIOHEMERYTHRIN"/>
    <property type="match status" value="1"/>
</dbReference>
<sequence>MSETFLEWTAKYRLGVEMLDYEHQDLFARLNELNEELLRHDEREKIEACLGEIYARMQAHFALEERFMREHKFPGYAAHKTEHDQLLDEFMEFMMRFERDATLTYGEAEQATLKHWVVDHVLTSDLEMGRFAAGNPISRKR</sequence>
<gene>
    <name evidence="6" type="ORF">DF3PB_20029</name>
</gene>
<dbReference type="Gene3D" id="1.20.120.50">
    <property type="entry name" value="Hemerythrin-like"/>
    <property type="match status" value="1"/>
</dbReference>
<evidence type="ECO:0000259" key="5">
    <source>
        <dbReference type="Pfam" id="PF01814"/>
    </source>
</evidence>
<evidence type="ECO:0000256" key="2">
    <source>
        <dbReference type="ARBA" id="ARBA00022723"/>
    </source>
</evidence>
<evidence type="ECO:0000313" key="6">
    <source>
        <dbReference type="EMBL" id="SUS05560.1"/>
    </source>
</evidence>
<dbReference type="SUPFAM" id="SSF47188">
    <property type="entry name" value="Hemerythrin-like"/>
    <property type="match status" value="1"/>
</dbReference>